<dbReference type="Pfam" id="PF08393">
    <property type="entry name" value="DHC_N2"/>
    <property type="match status" value="1"/>
</dbReference>
<dbReference type="GO" id="GO:0005874">
    <property type="term" value="C:microtubule"/>
    <property type="evidence" value="ECO:0007669"/>
    <property type="project" value="UniProtKB-KW"/>
</dbReference>
<evidence type="ECO:0000259" key="15">
    <source>
        <dbReference type="Pfam" id="PF08385"/>
    </source>
</evidence>
<keyword evidence="7" id="KW-0067">ATP-binding</keyword>
<evidence type="ECO:0000259" key="17">
    <source>
        <dbReference type="Pfam" id="PF12774"/>
    </source>
</evidence>
<evidence type="ECO:0000256" key="8">
    <source>
        <dbReference type="ARBA" id="ARBA00023017"/>
    </source>
</evidence>
<dbReference type="InterPro" id="IPR026983">
    <property type="entry name" value="DHC"/>
</dbReference>
<reference evidence="18 19" key="1">
    <citation type="submission" date="2019-06" db="EMBL/GenBank/DDBJ databases">
        <title>A chromosome-scale genome assembly of the European perch, Perca fluviatilis.</title>
        <authorList>
            <person name="Roques C."/>
            <person name="Zahm M."/>
            <person name="Cabau C."/>
            <person name="Klopp C."/>
            <person name="Bouchez O."/>
            <person name="Donnadieu C."/>
            <person name="Kuhl H."/>
            <person name="Gislard M."/>
            <person name="Guendouz S."/>
            <person name="Journot L."/>
            <person name="Haffray P."/>
            <person name="Bestin A."/>
            <person name="Morvezen R."/>
            <person name="Feron R."/>
            <person name="Wen M."/>
            <person name="Jouanno E."/>
            <person name="Herpin A."/>
            <person name="Schartl M."/>
            <person name="Postlethwait J."/>
            <person name="Schaerlinger B."/>
            <person name="Chardard D."/>
            <person name="Lecocq T."/>
            <person name="Poncet C."/>
            <person name="Jaffrelo L."/>
            <person name="Lampietro C."/>
            <person name="Guiguen Y."/>
        </authorList>
    </citation>
    <scope>NUCLEOTIDE SEQUENCE [LARGE SCALE GENOMIC DNA]</scope>
    <source>
        <tissue evidence="18">Blood</tissue>
    </source>
</reference>
<feature type="domain" description="Dynein heavy chain hydrolytic ATP-binding dynein motor region" evidence="17">
    <location>
        <begin position="1778"/>
        <end position="1984"/>
    </location>
</feature>
<name>A0A6A5F0Z8_PERFL</name>
<evidence type="ECO:0000256" key="5">
    <source>
        <dbReference type="ARBA" id="ARBA00022737"/>
    </source>
</evidence>
<dbReference type="Gene3D" id="3.20.180.20">
    <property type="entry name" value="Dynein heavy chain, N-terminal domain 2"/>
    <property type="match status" value="1"/>
</dbReference>
<keyword evidence="13" id="KW-0966">Cell projection</keyword>
<keyword evidence="6" id="KW-0547">Nucleotide-binding</keyword>
<evidence type="ECO:0000256" key="11">
    <source>
        <dbReference type="ARBA" id="ARBA00023175"/>
    </source>
</evidence>
<keyword evidence="4" id="KW-0493">Microtubule</keyword>
<dbReference type="FunFam" id="1.10.8.710:FF:000002">
    <property type="entry name" value="dynein heavy chain 17, axonemal"/>
    <property type="match status" value="1"/>
</dbReference>
<feature type="domain" description="Dynein heavy chain linker" evidence="16">
    <location>
        <begin position="1214"/>
        <end position="1625"/>
    </location>
</feature>
<gene>
    <name evidence="18" type="ORF">PFLUV_G00137750</name>
</gene>
<evidence type="ECO:0000256" key="9">
    <source>
        <dbReference type="ARBA" id="ARBA00023054"/>
    </source>
</evidence>
<sequence>MAEATGASGNSGGLGSGGAGGVHVPQEPSLKAGVVLTDERVDFLREQAFCVLRVKTDKWNRFIGAEENQKIILDFLDHIWTNRLLLFTGPGGTLHAGNAQVLVCVLSSGLNHEEWPPVVSDDIHRHLEKLRNRVVTMRGRAEGRTLLPLPLCVERARPQDIVLSASGWPLDRGLLYSIETLIVQWSGQIWNVLKKDSGMVLLRGDHPGPNVELQFWTAQRENLLGIQSQIQSPKAEHIMEILRRVNSSYYSSFKDICLKVNEAVLEAEDIDLYLRPLRRVISSLEERSFPQVDTLLPPLFHTLCLIWSRSKYYCTPQRMVVLLQEFCNLIIEKAFAYLIPEELFKMELEEGVERVQITVSVLRTFKQLFHTHRQRIPKYYRHSQDIKLWDFPATLVFQRSDRIMERLLMIEELFATALDFLKLEKVELGGSRGKVLSEMVFSMSEEFHDRWRALRESKYDPLDYTNDGFVRHYRRFMEQNRDFDQRLGTVLNLAFQHSKNLNSTFKLLKMFSTLLERPRIHQLFSPNYKVLLDMFNQEVDHCQFILDQHRNGLRSGCTVLGKNMPSVAGNLKWTQELRNRILTNRSNLCQLAHMPLGCAEADDVLQKCERVLEVLDQHDEEQFSEWTEGLEEICQTHLKEPLLTLDTDTGLFQVNFSPALTSVLREVKYLGILKNQNTPKAALHLYSKRESLYTYTQTLTLVTQWYNQLHSTILAVELGLVKEEMDGTRRQLDPALRELSWAQDHLWDYIQSTRDLVKSISSRVQKSKANVETIQALMGKFSHRAFITRKSRGSTLLIFSDINESVSKQHALITSTGEEIHKLLQESQSLLGVTDLDSSEWQAYTDYVDRMILTGFSSAVRCSLQYLMDNTDAAQRITPLFEIRLVLNSNEMTFDPSLDFSHSGNFYDIVDKMVANITSMASFIPRVAKHQRLDNYQCDINEMEDLSEMCYVIRSRARATIAKVREYQGSFASYRYLWTDDRSEFMRQFLLYGHVLSTEEAELYADYELKKNPPTLDNFKEQINLFESLYTRVSKMEDRRVFCGWLQLDIRPFKHTLMNVIKRWSWMFKEHLLNHVNQSVRELSSFVQDTAHGLSNKVSDGDYAGLVDIMGHLMAIRDRQISTEQHFKPLKSTAELLKTYGQQLPESVYTQLEVKQHEFREQFRTEPIFKINVEEQYKLIDKSNRAVAVMEAEMKKLQDTADLFEVSFPDYKQLRQCRSDIILVKAVWDMVIFVKTSIEDWTKTPWKEINVEQMDMELRRFAKEMKMLDKEVRVWDVYMGLESTVKNLLTSLRAVNELQNSAVRERHWQQLMNTTGVRFVMGEGTTLGDLLELQLHRVEDEVKNIVDKAVKEMAIEKVLAEITQTWSVMYLSYETHTSTGTPLLKADENLIETLEDNQVQLQNILMSKYVEYFQAEVSGWQRKLMVADLVISSWMSVQRTWAHLNSIFTNSHDIRCQLANDAERFQGIHTDFQSLMTAVVQNSNMVEVTNQPGFLENLETLQQRLSVCEKALAEYLETKRLTFPRFYFVSASDLLEIVSKGTQPKQVTRHLLKLFDNIADLRFKDSDRGGGGEEDGEAVAIGMFSREGEYVPFSEPCVCEGQAECWLSALESTMRCTVRKEIQEAVSAYEDKPRDQWLFDYPAQVGLTGSQVWWATDVGIAFERVEEGFETALKDYNRKQITQLNSLIHMLLGDLTPGDRQKIMTVCTIDVHARDVVASLITQKVTTGQAFAWLSQLRHRWDDETRHCYVNICDAQFQFSYEYLGNTNRLVITPLTDRFHFLGEEIELKPTVGIFITLNPGYAGRAELPENLKALFRPCAMVIPDFELICEIMLVAEGFIDARLLARKFISLYTLCKELLSKQDHYDWGLRAIKSVLVVAGSLKREERSRPEEQVLMRALRDFNLPKIVTSDVPIFLGLISDLFPQLDVPRKRDPELENAVRQSVSELRLQPEENFILKVTQLEELLAVRHSVFVVGGPGTGKSQV</sequence>
<dbReference type="InterPro" id="IPR035699">
    <property type="entry name" value="AAA_6"/>
</dbReference>
<dbReference type="FunFam" id="1.20.140.100:FF:000001">
    <property type="entry name" value="dynein heavy chain 17, axonemal"/>
    <property type="match status" value="1"/>
</dbReference>
<evidence type="ECO:0000313" key="19">
    <source>
        <dbReference type="Proteomes" id="UP000465112"/>
    </source>
</evidence>
<organism evidence="18 19">
    <name type="scientific">Perca fluviatilis</name>
    <name type="common">European perch</name>
    <dbReference type="NCBI Taxonomy" id="8168"/>
    <lineage>
        <taxon>Eukaryota</taxon>
        <taxon>Metazoa</taxon>
        <taxon>Chordata</taxon>
        <taxon>Craniata</taxon>
        <taxon>Vertebrata</taxon>
        <taxon>Euteleostomi</taxon>
        <taxon>Actinopterygii</taxon>
        <taxon>Neopterygii</taxon>
        <taxon>Teleostei</taxon>
        <taxon>Neoteleostei</taxon>
        <taxon>Acanthomorphata</taxon>
        <taxon>Eupercaria</taxon>
        <taxon>Perciformes</taxon>
        <taxon>Percoidei</taxon>
        <taxon>Percidae</taxon>
        <taxon>Percinae</taxon>
        <taxon>Perca</taxon>
    </lineage>
</organism>
<evidence type="ECO:0000259" key="16">
    <source>
        <dbReference type="Pfam" id="PF08393"/>
    </source>
</evidence>
<feature type="region of interest" description="Disordered" evidence="14">
    <location>
        <begin position="1"/>
        <end position="22"/>
    </location>
</feature>
<evidence type="ECO:0000256" key="14">
    <source>
        <dbReference type="SAM" id="MobiDB-lite"/>
    </source>
</evidence>
<dbReference type="Gene3D" id="1.20.58.1120">
    <property type="match status" value="1"/>
</dbReference>
<dbReference type="FunFam" id="1.20.58.1120:FF:000002">
    <property type="entry name" value="Dynein heavy chain 9, axonemal"/>
    <property type="match status" value="1"/>
</dbReference>
<evidence type="ECO:0000256" key="13">
    <source>
        <dbReference type="ARBA" id="ARBA00023273"/>
    </source>
</evidence>
<dbReference type="InterPro" id="IPR043157">
    <property type="entry name" value="Dynein_AAA1S"/>
</dbReference>
<dbReference type="Pfam" id="PF12774">
    <property type="entry name" value="AAA_6"/>
    <property type="match status" value="1"/>
</dbReference>
<dbReference type="GO" id="GO:0045505">
    <property type="term" value="F:dynein intermediate chain binding"/>
    <property type="evidence" value="ECO:0007669"/>
    <property type="project" value="InterPro"/>
</dbReference>
<dbReference type="FunFam" id="1.10.287.2620:FF:000004">
    <property type="entry name" value="Dynein axonemal heavy chain 17"/>
    <property type="match status" value="1"/>
</dbReference>
<accession>A0A6A5F0Z8</accession>
<protein>
    <submittedName>
        <fullName evidence="18">Uncharacterized protein</fullName>
    </submittedName>
</protein>
<evidence type="ECO:0000256" key="10">
    <source>
        <dbReference type="ARBA" id="ARBA00023069"/>
    </source>
</evidence>
<evidence type="ECO:0000256" key="3">
    <source>
        <dbReference type="ARBA" id="ARBA00022490"/>
    </source>
</evidence>
<evidence type="ECO:0000256" key="12">
    <source>
        <dbReference type="ARBA" id="ARBA00023212"/>
    </source>
</evidence>
<keyword evidence="5" id="KW-0677">Repeat</keyword>
<evidence type="ECO:0000256" key="1">
    <source>
        <dbReference type="ARBA" id="ARBA00004430"/>
    </source>
</evidence>
<evidence type="ECO:0000256" key="2">
    <source>
        <dbReference type="ARBA" id="ARBA00008887"/>
    </source>
</evidence>
<dbReference type="FunFam" id="3.20.180.20:FF:000001">
    <property type="entry name" value="Dynein axonemal heavy chain 5"/>
    <property type="match status" value="1"/>
</dbReference>
<comment type="subcellular location">
    <subcellularLocation>
        <location evidence="1">Cytoplasm</location>
        <location evidence="1">Cytoskeleton</location>
        <location evidence="1">Cilium axoneme</location>
    </subcellularLocation>
</comment>
<dbReference type="InterPro" id="IPR013602">
    <property type="entry name" value="Dynein_heavy_linker"/>
</dbReference>
<dbReference type="Gene3D" id="1.10.8.710">
    <property type="match status" value="1"/>
</dbReference>
<dbReference type="Proteomes" id="UP000465112">
    <property type="component" value="Chromosome 11"/>
</dbReference>
<keyword evidence="8" id="KW-0243">Dynein</keyword>
<feature type="compositionally biased region" description="Gly residues" evidence="14">
    <location>
        <begin position="9"/>
        <end position="21"/>
    </location>
</feature>
<dbReference type="GO" id="GO:0051959">
    <property type="term" value="F:dynein light intermediate chain binding"/>
    <property type="evidence" value="ECO:0007669"/>
    <property type="project" value="InterPro"/>
</dbReference>
<dbReference type="InterPro" id="IPR027417">
    <property type="entry name" value="P-loop_NTPase"/>
</dbReference>
<keyword evidence="19" id="KW-1185">Reference proteome</keyword>
<keyword evidence="9" id="KW-0175">Coiled coil</keyword>
<dbReference type="PANTHER" id="PTHR46532">
    <property type="entry name" value="MALE FERTILITY FACTOR KL5"/>
    <property type="match status" value="1"/>
</dbReference>
<comment type="similarity">
    <text evidence="2">Belongs to the dynein heavy chain family.</text>
</comment>
<feature type="domain" description="Dynein heavy chain tail" evidence="15">
    <location>
        <begin position="176"/>
        <end position="749"/>
    </location>
</feature>
<evidence type="ECO:0000313" key="18">
    <source>
        <dbReference type="EMBL" id="KAF1384005.1"/>
    </source>
</evidence>
<dbReference type="InterPro" id="IPR042222">
    <property type="entry name" value="Dynein_2_N"/>
</dbReference>
<dbReference type="PANTHER" id="PTHR46532:SF11">
    <property type="entry name" value="DYNEIN AXONEMAL HEAVY CHAIN 12"/>
    <property type="match status" value="1"/>
</dbReference>
<proteinExistence type="inferred from homology"/>
<dbReference type="GO" id="GO:0005524">
    <property type="term" value="F:ATP binding"/>
    <property type="evidence" value="ECO:0007669"/>
    <property type="project" value="UniProtKB-KW"/>
</dbReference>
<dbReference type="Gene3D" id="1.20.140.100">
    <property type="entry name" value="Dynein heavy chain, N-terminal domain 2"/>
    <property type="match status" value="1"/>
</dbReference>
<dbReference type="GO" id="GO:0007018">
    <property type="term" value="P:microtubule-based movement"/>
    <property type="evidence" value="ECO:0007669"/>
    <property type="project" value="InterPro"/>
</dbReference>
<keyword evidence="3" id="KW-0963">Cytoplasm</keyword>
<dbReference type="GO" id="GO:0005858">
    <property type="term" value="C:axonemal dynein complex"/>
    <property type="evidence" value="ECO:0007669"/>
    <property type="project" value="TreeGrafter"/>
</dbReference>
<dbReference type="Pfam" id="PF08385">
    <property type="entry name" value="DHC_N1"/>
    <property type="match status" value="1"/>
</dbReference>
<evidence type="ECO:0000256" key="4">
    <source>
        <dbReference type="ARBA" id="ARBA00022701"/>
    </source>
</evidence>
<dbReference type="Gene3D" id="3.40.50.300">
    <property type="entry name" value="P-loop containing nucleotide triphosphate hydrolases"/>
    <property type="match status" value="1"/>
</dbReference>
<keyword evidence="12" id="KW-0206">Cytoskeleton</keyword>
<keyword evidence="11" id="KW-0505">Motor protein</keyword>
<dbReference type="Gene3D" id="1.10.287.2620">
    <property type="match status" value="1"/>
</dbReference>
<evidence type="ECO:0000256" key="7">
    <source>
        <dbReference type="ARBA" id="ARBA00022840"/>
    </source>
</evidence>
<dbReference type="EMBL" id="VHII01000011">
    <property type="protein sequence ID" value="KAF1384005.1"/>
    <property type="molecule type" value="Genomic_DNA"/>
</dbReference>
<dbReference type="InterPro" id="IPR042228">
    <property type="entry name" value="Dynein_linker_3"/>
</dbReference>
<comment type="caution">
    <text evidence="18">The sequence shown here is derived from an EMBL/GenBank/DDBJ whole genome shotgun (WGS) entry which is preliminary data.</text>
</comment>
<evidence type="ECO:0000256" key="6">
    <source>
        <dbReference type="ARBA" id="ARBA00022741"/>
    </source>
</evidence>
<dbReference type="InterPro" id="IPR013594">
    <property type="entry name" value="Dynein_heavy_tail"/>
</dbReference>
<keyword evidence="10" id="KW-0969">Cilium</keyword>